<dbReference type="RefSeq" id="WP_052222834.1">
    <property type="nucleotide sequence ID" value="NZ_LHUR01000042.1"/>
</dbReference>
<dbReference type="GO" id="GO:0033228">
    <property type="term" value="P:cysteine export across plasma membrane"/>
    <property type="evidence" value="ECO:0007669"/>
    <property type="project" value="TreeGrafter"/>
</dbReference>
<dbReference type="AlphaFoldDB" id="A0A0L6Z6A8"/>
<dbReference type="Proteomes" id="UP000037043">
    <property type="component" value="Unassembled WGS sequence"/>
</dbReference>
<feature type="transmembrane region" description="Helical" evidence="6">
    <location>
        <begin position="43"/>
        <end position="64"/>
    </location>
</feature>
<keyword evidence="4 6" id="KW-1133">Transmembrane helix</keyword>
<protein>
    <submittedName>
        <fullName evidence="7">Cysteine/O-acetylserine efflux protein</fullName>
    </submittedName>
</protein>
<gene>
    <name evidence="7" type="primary">eamB</name>
    <name evidence="7" type="ORF">CLHOM_33970</name>
</gene>
<comment type="caution">
    <text evidence="7">The sequence shown here is derived from an EMBL/GenBank/DDBJ whole genome shotgun (WGS) entry which is preliminary data.</text>
</comment>
<feature type="transmembrane region" description="Helical" evidence="6">
    <location>
        <begin position="173"/>
        <end position="193"/>
    </location>
</feature>
<reference evidence="8" key="1">
    <citation type="submission" date="2015-08" db="EMBL/GenBank/DDBJ databases">
        <title>Genome sequence of the strict anaerobe Clostridium homopropionicum LuHBu1 (DSM 5847T).</title>
        <authorList>
            <person name="Poehlein A."/>
            <person name="Beck M."/>
            <person name="Schiel-Bengelsdorf B."/>
            <person name="Bengelsdorf F.R."/>
            <person name="Daniel R."/>
            <person name="Duerre P."/>
        </authorList>
    </citation>
    <scope>NUCLEOTIDE SEQUENCE [LARGE SCALE GENOMIC DNA]</scope>
    <source>
        <strain evidence="8">DSM 5847</strain>
    </source>
</reference>
<evidence type="ECO:0000313" key="8">
    <source>
        <dbReference type="Proteomes" id="UP000037043"/>
    </source>
</evidence>
<keyword evidence="3 6" id="KW-0812">Transmembrane</keyword>
<evidence type="ECO:0000256" key="5">
    <source>
        <dbReference type="ARBA" id="ARBA00023136"/>
    </source>
</evidence>
<evidence type="ECO:0000256" key="2">
    <source>
        <dbReference type="ARBA" id="ARBA00022475"/>
    </source>
</evidence>
<feature type="transmembrane region" description="Helical" evidence="6">
    <location>
        <begin position="138"/>
        <end position="166"/>
    </location>
</feature>
<comment type="subcellular location">
    <subcellularLocation>
        <location evidence="1">Cell membrane</location>
        <topology evidence="1">Multi-pass membrane protein</topology>
    </subcellularLocation>
</comment>
<proteinExistence type="predicted"/>
<sequence length="195" mass="21592">MNTQAIIAFLVYAIINAFTPGPGNILAFNTMSNYGWKNGKKTLLGIFAGYYCVQALCAVFTFGLNQLLNPLIFVLKYVGAVYIAVLAIHIFRSRPEESSNGEGVSPLVGFILQFVNVKIYLFGITALTGYVLPYHSSFGMLIFFSMLISTIGSIATTLWAVFGAIFQRAYIRYFKVINIILALILLECAYGMLFK</sequence>
<feature type="transmembrane region" description="Helical" evidence="6">
    <location>
        <begin position="6"/>
        <end position="31"/>
    </location>
</feature>
<evidence type="ECO:0000256" key="1">
    <source>
        <dbReference type="ARBA" id="ARBA00004651"/>
    </source>
</evidence>
<evidence type="ECO:0000313" key="7">
    <source>
        <dbReference type="EMBL" id="KOA18495.1"/>
    </source>
</evidence>
<organism evidence="7 8">
    <name type="scientific">Clostridium homopropionicum DSM 5847</name>
    <dbReference type="NCBI Taxonomy" id="1121318"/>
    <lineage>
        <taxon>Bacteria</taxon>
        <taxon>Bacillati</taxon>
        <taxon>Bacillota</taxon>
        <taxon>Clostridia</taxon>
        <taxon>Eubacteriales</taxon>
        <taxon>Clostridiaceae</taxon>
        <taxon>Clostridium</taxon>
    </lineage>
</organism>
<dbReference type="STRING" id="36844.SAMN04488501_10183"/>
<name>A0A0L6Z6A8_9CLOT</name>
<keyword evidence="2" id="KW-1003">Cell membrane</keyword>
<dbReference type="PANTHER" id="PTHR30086">
    <property type="entry name" value="ARGININE EXPORTER PROTEIN ARGO"/>
    <property type="match status" value="1"/>
</dbReference>
<evidence type="ECO:0000256" key="6">
    <source>
        <dbReference type="SAM" id="Phobius"/>
    </source>
</evidence>
<dbReference type="PANTHER" id="PTHR30086:SF20">
    <property type="entry name" value="ARGININE EXPORTER PROTEIN ARGO-RELATED"/>
    <property type="match status" value="1"/>
</dbReference>
<dbReference type="InterPro" id="IPR001123">
    <property type="entry name" value="LeuE-type"/>
</dbReference>
<dbReference type="GO" id="GO:0005886">
    <property type="term" value="C:plasma membrane"/>
    <property type="evidence" value="ECO:0007669"/>
    <property type="project" value="UniProtKB-SubCell"/>
</dbReference>
<evidence type="ECO:0000256" key="4">
    <source>
        <dbReference type="ARBA" id="ARBA00022989"/>
    </source>
</evidence>
<dbReference type="GO" id="GO:0015171">
    <property type="term" value="F:amino acid transmembrane transporter activity"/>
    <property type="evidence" value="ECO:0007669"/>
    <property type="project" value="TreeGrafter"/>
</dbReference>
<feature type="transmembrane region" description="Helical" evidence="6">
    <location>
        <begin position="70"/>
        <end position="91"/>
    </location>
</feature>
<feature type="transmembrane region" description="Helical" evidence="6">
    <location>
        <begin position="103"/>
        <end position="132"/>
    </location>
</feature>
<evidence type="ECO:0000256" key="3">
    <source>
        <dbReference type="ARBA" id="ARBA00022692"/>
    </source>
</evidence>
<dbReference type="Pfam" id="PF01810">
    <property type="entry name" value="LysE"/>
    <property type="match status" value="1"/>
</dbReference>
<accession>A0A0L6Z6A8</accession>
<keyword evidence="5 6" id="KW-0472">Membrane</keyword>
<keyword evidence="8" id="KW-1185">Reference proteome</keyword>
<dbReference type="EMBL" id="LHUR01000042">
    <property type="protein sequence ID" value="KOA18495.1"/>
    <property type="molecule type" value="Genomic_DNA"/>
</dbReference>
<dbReference type="PATRIC" id="fig|1121318.3.peg.3392"/>